<organism evidence="1">
    <name type="scientific">Rhizophora mucronata</name>
    <name type="common">Asiatic mangrove</name>
    <dbReference type="NCBI Taxonomy" id="61149"/>
    <lineage>
        <taxon>Eukaryota</taxon>
        <taxon>Viridiplantae</taxon>
        <taxon>Streptophyta</taxon>
        <taxon>Embryophyta</taxon>
        <taxon>Tracheophyta</taxon>
        <taxon>Spermatophyta</taxon>
        <taxon>Magnoliopsida</taxon>
        <taxon>eudicotyledons</taxon>
        <taxon>Gunneridae</taxon>
        <taxon>Pentapetalae</taxon>
        <taxon>rosids</taxon>
        <taxon>fabids</taxon>
        <taxon>Malpighiales</taxon>
        <taxon>Rhizophoraceae</taxon>
        <taxon>Rhizophora</taxon>
    </lineage>
</organism>
<sequence>MGQHYQESFRCWKMLMRDALSQQFLEIKGLFSIGGTEDLKYGCQAEIRCSKILNTSFARRKLQREYKLIATTEFQVRFSSVFILFYNSNSLY</sequence>
<dbReference type="EMBL" id="GGEC01043767">
    <property type="protein sequence ID" value="MBX24251.1"/>
    <property type="molecule type" value="Transcribed_RNA"/>
</dbReference>
<proteinExistence type="predicted"/>
<protein>
    <submittedName>
        <fullName evidence="1">Uncharacterized protein</fullName>
    </submittedName>
</protein>
<evidence type="ECO:0000313" key="1">
    <source>
        <dbReference type="EMBL" id="MBX24251.1"/>
    </source>
</evidence>
<dbReference type="AlphaFoldDB" id="A0A2P2M235"/>
<name>A0A2P2M235_RHIMU</name>
<reference evidence="1" key="1">
    <citation type="submission" date="2018-02" db="EMBL/GenBank/DDBJ databases">
        <title>Rhizophora mucronata_Transcriptome.</title>
        <authorList>
            <person name="Meera S.P."/>
            <person name="Sreeshan A."/>
            <person name="Augustine A."/>
        </authorList>
    </citation>
    <scope>NUCLEOTIDE SEQUENCE</scope>
    <source>
        <tissue evidence="1">Leaf</tissue>
    </source>
</reference>
<accession>A0A2P2M235</accession>